<dbReference type="InterPro" id="IPR012677">
    <property type="entry name" value="Nucleotide-bd_a/b_plait_sf"/>
</dbReference>
<keyword evidence="2" id="KW-0812">Transmembrane</keyword>
<dbReference type="PANTHER" id="PTHR45735:SF2">
    <property type="entry name" value="CLEAVAGE STIMULATION FACTOR SUBUNIT 2"/>
    <property type="match status" value="1"/>
</dbReference>
<dbReference type="Pfam" id="PF00076">
    <property type="entry name" value="RRM_1"/>
    <property type="match status" value="4"/>
</dbReference>
<keyword evidence="4" id="KW-0472">Membrane</keyword>
<keyword evidence="3" id="KW-1133">Transmembrane helix</keyword>
<dbReference type="InterPro" id="IPR035979">
    <property type="entry name" value="RBD_domain_sf"/>
</dbReference>
<dbReference type="InterPro" id="IPR000504">
    <property type="entry name" value="RRM_dom"/>
</dbReference>
<dbReference type="Proteomes" id="UP000186817">
    <property type="component" value="Unassembled WGS sequence"/>
</dbReference>
<dbReference type="GO" id="GO:0016409">
    <property type="term" value="F:palmitoyltransferase activity"/>
    <property type="evidence" value="ECO:0007669"/>
    <property type="project" value="InterPro"/>
</dbReference>
<evidence type="ECO:0000256" key="2">
    <source>
        <dbReference type="ARBA" id="ARBA00022692"/>
    </source>
</evidence>
<dbReference type="Pfam" id="PF14327">
    <property type="entry name" value="CSTF2_hinge"/>
    <property type="match status" value="1"/>
</dbReference>
<evidence type="ECO:0000256" key="3">
    <source>
        <dbReference type="ARBA" id="ARBA00022989"/>
    </source>
</evidence>
<gene>
    <name evidence="8" type="primary">CSTF2</name>
    <name evidence="8" type="ORF">AK812_SmicGene27932</name>
</gene>
<comment type="caution">
    <text evidence="8">The sequence shown here is derived from an EMBL/GenBank/DDBJ whole genome shotgun (WGS) entry which is preliminary data.</text>
</comment>
<evidence type="ECO:0000313" key="8">
    <source>
        <dbReference type="EMBL" id="OLP90491.1"/>
    </source>
</evidence>
<dbReference type="AlphaFoldDB" id="A0A1Q9D5J3"/>
<dbReference type="GO" id="GO:0003729">
    <property type="term" value="F:mRNA binding"/>
    <property type="evidence" value="ECO:0007669"/>
    <property type="project" value="TreeGrafter"/>
</dbReference>
<accession>A0A1Q9D5J3</accession>
<reference evidence="8 9" key="1">
    <citation type="submission" date="2016-02" db="EMBL/GenBank/DDBJ databases">
        <title>Genome analysis of coral dinoflagellate symbionts highlights evolutionary adaptations to a symbiotic lifestyle.</title>
        <authorList>
            <person name="Aranda M."/>
            <person name="Li Y."/>
            <person name="Liew Y.J."/>
            <person name="Baumgarten S."/>
            <person name="Simakov O."/>
            <person name="Wilson M."/>
            <person name="Piel J."/>
            <person name="Ashoor H."/>
            <person name="Bougouffa S."/>
            <person name="Bajic V.B."/>
            <person name="Ryu T."/>
            <person name="Ravasi T."/>
            <person name="Bayer T."/>
            <person name="Micklem G."/>
            <person name="Kim H."/>
            <person name="Bhak J."/>
            <person name="Lajeunesse T.C."/>
            <person name="Voolstra C.R."/>
        </authorList>
    </citation>
    <scope>NUCLEOTIDE SEQUENCE [LARGE SCALE GENOMIC DNA]</scope>
    <source>
        <strain evidence="8 9">CCMP2467</strain>
    </source>
</reference>
<proteinExistence type="predicted"/>
<dbReference type="EMBL" id="LSRX01000708">
    <property type="protein sequence ID" value="OLP90491.1"/>
    <property type="molecule type" value="Genomic_DNA"/>
</dbReference>
<evidence type="ECO:0000256" key="4">
    <source>
        <dbReference type="ARBA" id="ARBA00023136"/>
    </source>
</evidence>
<dbReference type="PROSITE" id="PS50102">
    <property type="entry name" value="RRM"/>
    <property type="match status" value="4"/>
</dbReference>
<dbReference type="Pfam" id="PF01529">
    <property type="entry name" value="DHHC"/>
    <property type="match status" value="1"/>
</dbReference>
<dbReference type="SUPFAM" id="SSF54928">
    <property type="entry name" value="RNA-binding domain, RBD"/>
    <property type="match status" value="4"/>
</dbReference>
<evidence type="ECO:0000256" key="6">
    <source>
        <dbReference type="SAM" id="MobiDB-lite"/>
    </source>
</evidence>
<dbReference type="OrthoDB" id="272703at2759"/>
<feature type="domain" description="RRM" evidence="7">
    <location>
        <begin position="200"/>
        <end position="278"/>
    </location>
</feature>
<feature type="compositionally biased region" description="Low complexity" evidence="6">
    <location>
        <begin position="397"/>
        <end position="409"/>
    </location>
</feature>
<dbReference type="Gene3D" id="3.30.70.330">
    <property type="match status" value="4"/>
</dbReference>
<feature type="region of interest" description="Disordered" evidence="6">
    <location>
        <begin position="913"/>
        <end position="941"/>
    </location>
</feature>
<feature type="compositionally biased region" description="Low complexity" evidence="6">
    <location>
        <begin position="419"/>
        <end position="431"/>
    </location>
</feature>
<keyword evidence="5" id="KW-0694">RNA-binding</keyword>
<feature type="region of interest" description="Disordered" evidence="6">
    <location>
        <begin position="397"/>
        <end position="431"/>
    </location>
</feature>
<dbReference type="PROSITE" id="PS50216">
    <property type="entry name" value="DHHC"/>
    <property type="match status" value="1"/>
</dbReference>
<comment type="subcellular location">
    <subcellularLocation>
        <location evidence="1">Membrane</location>
        <topology evidence="1">Multi-pass membrane protein</topology>
    </subcellularLocation>
</comment>
<feature type="compositionally biased region" description="Low complexity" evidence="6">
    <location>
        <begin position="913"/>
        <end position="927"/>
    </location>
</feature>
<evidence type="ECO:0000256" key="1">
    <source>
        <dbReference type="ARBA" id="ARBA00004141"/>
    </source>
</evidence>
<sequence length="986" mass="105709">MATALVPGPRKTAAVLVGNIPYDATEDDVRAHLNQGGKVESFRMVFDEETMQPKGYGFCDFADPETAAAAIKVLGDGEFHGRLLRLRLADSFGGMPGKGVSKGGEPGKKSTVFVGNIPYDATEDDVRGHLSQGGKVESFRMVFDKETMKPKGYGFCDFADPETAATAIKILSEKECKGRKDSGVPARIAMALVPGPRKTATVFVGNIPYDATEDDVRAHLNQGGKVESFRMVFDKETMQPKGYGFCDFADPETAAAAIKVLSERECHGRLLRLDLADNELARGMPARGVSKGGEPGKTSTVFVGNIPYDATEDDVRGHLSQGGKVESFRMVFDKETLQPKGYGFCDFADPDTAITAIKILSEKECNGRLLRLDLADNDQSRGAPARAAAKAGSGTLALVGPEAPSRPRQPQAPPAPIKTSGTTAGSGVVTPSTVDPAAAAAAALEDPNVPADTIMASVAAHTDIVQTVASMPQAHLQLCLGTMQELAKAAPERARAVLLEHPQLSHALLHAQFLLGLSLDQTMPPDLTETAELRAEAVQRAMSNSKTLAGPRRGAVPPARNVNASAPYPPNVIIPARPILPGGVLHLCGIFDVHPHSYCAEDVKLGQERPLAESAPLIAVGLIMGTLQLDFYAGLLAKVYQGLRSSLQKCGVVAPVFSPLQPLCSIDMGSTAKVFRFRVSSSSGSTSSVVFHSSFIMAVLSYELLGPIFEVEGGIVFMHERPIFEVEGGIVFMHERHLAIMAHYCSAMRRNVLRMDHYCPWLANCGSDKSAPGVGYHNHKFFFLFLFYTLIATGTLDVGVIRALPLGSDWLGGPTSVTAFFVFFVDSEYCEKRRDNDESRMSHYDIGVYRNIQCVLGDNWMLWLLPISGPSGDGLLLGDALRQWGVAEMRPATPAIEDLRAVLSQQSALPQEPSAAAALPAAATEAEPTSRQEARPPKPSLPACVPLASEALCGYGGEISGLEDSEPWEMATTGYTSKNTRSWDTF</sequence>
<dbReference type="SMART" id="SM00360">
    <property type="entry name" value="RRM"/>
    <property type="match status" value="4"/>
</dbReference>
<evidence type="ECO:0000259" key="7">
    <source>
        <dbReference type="PROSITE" id="PS50102"/>
    </source>
</evidence>
<dbReference type="InterPro" id="IPR001594">
    <property type="entry name" value="Palmitoyltrfase_DHHC"/>
</dbReference>
<protein>
    <submittedName>
        <fullName evidence="8">Cleavage stimulation factor subunit 2</fullName>
    </submittedName>
</protein>
<feature type="domain" description="RRM" evidence="7">
    <location>
        <begin position="299"/>
        <end position="377"/>
    </location>
</feature>
<feature type="domain" description="RRM" evidence="7">
    <location>
        <begin position="110"/>
        <end position="180"/>
    </location>
</feature>
<evidence type="ECO:0000313" key="9">
    <source>
        <dbReference type="Proteomes" id="UP000186817"/>
    </source>
</evidence>
<dbReference type="PANTHER" id="PTHR45735">
    <property type="entry name" value="CLEAVAGE STIMULATION FACTOR SUBUNIT 2"/>
    <property type="match status" value="1"/>
</dbReference>
<evidence type="ECO:0000256" key="5">
    <source>
        <dbReference type="PROSITE-ProRule" id="PRU00176"/>
    </source>
</evidence>
<feature type="domain" description="RRM" evidence="7">
    <location>
        <begin position="13"/>
        <end position="91"/>
    </location>
</feature>
<dbReference type="InterPro" id="IPR025742">
    <property type="entry name" value="CSTF2_hinge"/>
</dbReference>
<dbReference type="GO" id="GO:0016020">
    <property type="term" value="C:membrane"/>
    <property type="evidence" value="ECO:0007669"/>
    <property type="project" value="UniProtKB-SubCell"/>
</dbReference>
<organism evidence="8 9">
    <name type="scientific">Symbiodinium microadriaticum</name>
    <name type="common">Dinoflagellate</name>
    <name type="synonym">Zooxanthella microadriatica</name>
    <dbReference type="NCBI Taxonomy" id="2951"/>
    <lineage>
        <taxon>Eukaryota</taxon>
        <taxon>Sar</taxon>
        <taxon>Alveolata</taxon>
        <taxon>Dinophyceae</taxon>
        <taxon>Suessiales</taxon>
        <taxon>Symbiodiniaceae</taxon>
        <taxon>Symbiodinium</taxon>
    </lineage>
</organism>
<dbReference type="GO" id="GO:0005847">
    <property type="term" value="C:mRNA cleavage and polyadenylation specificity factor complex"/>
    <property type="evidence" value="ECO:0007669"/>
    <property type="project" value="TreeGrafter"/>
</dbReference>
<keyword evidence="9" id="KW-1185">Reference proteome</keyword>
<name>A0A1Q9D5J3_SYMMI</name>